<dbReference type="PANTHER" id="PTHR37814">
    <property type="entry name" value="CONSERVED MEMBRANE PROTEIN"/>
    <property type="match status" value="1"/>
</dbReference>
<name>A0A346AZQ7_9FIRM</name>
<evidence type="ECO:0008006" key="4">
    <source>
        <dbReference type="Google" id="ProtNLM"/>
    </source>
</evidence>
<feature type="transmembrane region" description="Helical" evidence="1">
    <location>
        <begin position="344"/>
        <end position="367"/>
    </location>
</feature>
<dbReference type="PANTHER" id="PTHR37814:SF1">
    <property type="entry name" value="MEMBRANE PROTEIN"/>
    <property type="match status" value="1"/>
</dbReference>
<evidence type="ECO:0000313" key="3">
    <source>
        <dbReference type="Proteomes" id="UP000254337"/>
    </source>
</evidence>
<accession>A0A346AZQ7</accession>
<gene>
    <name evidence="2" type="ORF">DKB62_07135</name>
</gene>
<dbReference type="InterPro" id="IPR038728">
    <property type="entry name" value="YkvI-like"/>
</dbReference>
<keyword evidence="1" id="KW-1133">Transmembrane helix</keyword>
<reference evidence="2 3" key="1">
    <citation type="submission" date="2018-05" db="EMBL/GenBank/DDBJ databases">
        <title>Complete genome sequence of Megasphaera sp. AJH120T, isolated from the ceca of a chicken.</title>
        <authorList>
            <person name="Maki J."/>
            <person name="Looft T."/>
        </authorList>
    </citation>
    <scope>NUCLEOTIDE SEQUENCE [LARGE SCALE GENOMIC DNA]</scope>
    <source>
        <strain evidence="2 3">AJH120</strain>
    </source>
</reference>
<feature type="transmembrane region" description="Helical" evidence="1">
    <location>
        <begin position="235"/>
        <end position="258"/>
    </location>
</feature>
<dbReference type="OrthoDB" id="4424890at2"/>
<dbReference type="AlphaFoldDB" id="A0A346AZQ7"/>
<keyword evidence="3" id="KW-1185">Reference proteome</keyword>
<evidence type="ECO:0000313" key="2">
    <source>
        <dbReference type="EMBL" id="AXL21350.1"/>
    </source>
</evidence>
<feature type="transmembrane region" description="Helical" evidence="1">
    <location>
        <begin position="203"/>
        <end position="223"/>
    </location>
</feature>
<dbReference type="RefSeq" id="WP_107196042.1">
    <property type="nucleotide sequence ID" value="NZ_CP029462.1"/>
</dbReference>
<feature type="transmembrane region" description="Helical" evidence="1">
    <location>
        <begin position="92"/>
        <end position="114"/>
    </location>
</feature>
<dbReference type="KEGG" id="meg:DKB62_07135"/>
<organism evidence="2 3">
    <name type="scientific">Megasphaera stantonii</name>
    <dbReference type="NCBI Taxonomy" id="2144175"/>
    <lineage>
        <taxon>Bacteria</taxon>
        <taxon>Bacillati</taxon>
        <taxon>Bacillota</taxon>
        <taxon>Negativicutes</taxon>
        <taxon>Veillonellales</taxon>
        <taxon>Veillonellaceae</taxon>
        <taxon>Megasphaera</taxon>
    </lineage>
</organism>
<feature type="transmembrane region" description="Helical" evidence="1">
    <location>
        <begin position="12"/>
        <end position="31"/>
    </location>
</feature>
<sequence length="379" mass="41258">MNQDSNTKVSLRNVVIFAGAYCAFSIGSGYATGQEILQFFGAFGPQGIIGCFVSMLIFAFLGGALMQKGYDLKLKYHTQVFHYYCGKYIGTFLEWVTILFLFSVVSIMIAGTGAVASEYFALPGDVGSVFMALLCILSILLGLMRLADVIGSMGPVIIFFTIGIGILTVLNANTDWAKGWDILYDLRSTKSWWFSTYDFLDSAWFSGVLYASCMVFGSIPFLTGLGGKANSRREAFLGGFLGGVALMIASALMMAAMLCFPAEVAKLQVPNLFLAQQFAPALALIFSVILLLGIYSTAAPMFWVVINKLEQWMPNKTVKMVVTVVLGVVAYFGAQIGFGKLIGFLYPLMGQVGVLMIVVVLVKVFILKDNKDPGLEREE</sequence>
<evidence type="ECO:0000256" key="1">
    <source>
        <dbReference type="SAM" id="Phobius"/>
    </source>
</evidence>
<proteinExistence type="predicted"/>
<protein>
    <recommendedName>
        <fullName evidence="4">Transporter</fullName>
    </recommendedName>
</protein>
<feature type="transmembrane region" description="Helical" evidence="1">
    <location>
        <begin position="318"/>
        <end position="338"/>
    </location>
</feature>
<feature type="transmembrane region" description="Helical" evidence="1">
    <location>
        <begin position="126"/>
        <end position="144"/>
    </location>
</feature>
<keyword evidence="1" id="KW-0812">Transmembrane</keyword>
<feature type="transmembrane region" description="Helical" evidence="1">
    <location>
        <begin position="43"/>
        <end position="66"/>
    </location>
</feature>
<feature type="transmembrane region" description="Helical" evidence="1">
    <location>
        <begin position="156"/>
        <end position="174"/>
    </location>
</feature>
<feature type="transmembrane region" description="Helical" evidence="1">
    <location>
        <begin position="278"/>
        <end position="306"/>
    </location>
</feature>
<dbReference type="EMBL" id="CP029462">
    <property type="protein sequence ID" value="AXL21350.1"/>
    <property type="molecule type" value="Genomic_DNA"/>
</dbReference>
<dbReference type="Proteomes" id="UP000254337">
    <property type="component" value="Chromosome"/>
</dbReference>
<keyword evidence="1" id="KW-0472">Membrane</keyword>